<dbReference type="SMART" id="SM00256">
    <property type="entry name" value="FBOX"/>
    <property type="match status" value="1"/>
</dbReference>
<dbReference type="InterPro" id="IPR036047">
    <property type="entry name" value="F-box-like_dom_sf"/>
</dbReference>
<accession>A0AAD6SV40</accession>
<keyword evidence="3" id="KW-1185">Reference proteome</keyword>
<dbReference type="InterPro" id="IPR001810">
    <property type="entry name" value="F-box_dom"/>
</dbReference>
<reference evidence="2" key="1">
    <citation type="submission" date="2023-03" db="EMBL/GenBank/DDBJ databases">
        <title>Massive genome expansion in bonnet fungi (Mycena s.s.) driven by repeated elements and novel gene families across ecological guilds.</title>
        <authorList>
            <consortium name="Lawrence Berkeley National Laboratory"/>
            <person name="Harder C.B."/>
            <person name="Miyauchi S."/>
            <person name="Viragh M."/>
            <person name="Kuo A."/>
            <person name="Thoen E."/>
            <person name="Andreopoulos B."/>
            <person name="Lu D."/>
            <person name="Skrede I."/>
            <person name="Drula E."/>
            <person name="Henrissat B."/>
            <person name="Morin E."/>
            <person name="Kohler A."/>
            <person name="Barry K."/>
            <person name="LaButti K."/>
            <person name="Morin E."/>
            <person name="Salamov A."/>
            <person name="Lipzen A."/>
            <person name="Mereny Z."/>
            <person name="Hegedus B."/>
            <person name="Baldrian P."/>
            <person name="Stursova M."/>
            <person name="Weitz H."/>
            <person name="Taylor A."/>
            <person name="Grigoriev I.V."/>
            <person name="Nagy L.G."/>
            <person name="Martin F."/>
            <person name="Kauserud H."/>
        </authorList>
    </citation>
    <scope>NUCLEOTIDE SEQUENCE</scope>
    <source>
        <strain evidence="2">CBHHK200</strain>
    </source>
</reference>
<organism evidence="2 3">
    <name type="scientific">Mycena alexandri</name>
    <dbReference type="NCBI Taxonomy" id="1745969"/>
    <lineage>
        <taxon>Eukaryota</taxon>
        <taxon>Fungi</taxon>
        <taxon>Dikarya</taxon>
        <taxon>Basidiomycota</taxon>
        <taxon>Agaricomycotina</taxon>
        <taxon>Agaricomycetes</taxon>
        <taxon>Agaricomycetidae</taxon>
        <taxon>Agaricales</taxon>
        <taxon>Marasmiineae</taxon>
        <taxon>Mycenaceae</taxon>
        <taxon>Mycena</taxon>
    </lineage>
</organism>
<evidence type="ECO:0000259" key="1">
    <source>
        <dbReference type="PROSITE" id="PS50181"/>
    </source>
</evidence>
<dbReference type="Pfam" id="PF00646">
    <property type="entry name" value="F-box"/>
    <property type="match status" value="1"/>
</dbReference>
<proteinExistence type="predicted"/>
<dbReference type="SUPFAM" id="SSF81383">
    <property type="entry name" value="F-box domain"/>
    <property type="match status" value="1"/>
</dbReference>
<evidence type="ECO:0000313" key="2">
    <source>
        <dbReference type="EMBL" id="KAJ7034606.1"/>
    </source>
</evidence>
<gene>
    <name evidence="2" type="ORF">C8F04DRAFT_1183146</name>
</gene>
<protein>
    <recommendedName>
        <fullName evidence="1">F-box domain-containing protein</fullName>
    </recommendedName>
</protein>
<dbReference type="PROSITE" id="PS50181">
    <property type="entry name" value="FBOX"/>
    <property type="match status" value="1"/>
</dbReference>
<dbReference type="Proteomes" id="UP001218188">
    <property type="component" value="Unassembled WGS sequence"/>
</dbReference>
<sequence>MHLLDLSYDVLLRIFQFLDVASLLRITRVSSAFRRLALSKHVWLAVVSDLRRRHLLNIPPDDSLVHFSTAQLVAEVRRAATGPFTWAADSLGEPIVRRTTHVPMLGPMESTPCEPTLLPGDKQLLVKRGTGCEIWDIAGGRQLWACNSVCREHIAVQPLHSGTQLLLVTWTGEPFRFVDDPAELNCKIVIRLHLLDLTTNTETRIMSVHLPPAFADLSEPLIAGDFWAATAQWFAGGIGWEQGILMVNWKERRCLLLKCDVVHKVRGQPPK</sequence>
<dbReference type="EMBL" id="JARJCM010000056">
    <property type="protein sequence ID" value="KAJ7034606.1"/>
    <property type="molecule type" value="Genomic_DNA"/>
</dbReference>
<name>A0AAD6SV40_9AGAR</name>
<feature type="domain" description="F-box" evidence="1">
    <location>
        <begin position="1"/>
        <end position="46"/>
    </location>
</feature>
<dbReference type="Gene3D" id="1.20.1280.50">
    <property type="match status" value="1"/>
</dbReference>
<dbReference type="AlphaFoldDB" id="A0AAD6SV40"/>
<comment type="caution">
    <text evidence="2">The sequence shown here is derived from an EMBL/GenBank/DDBJ whole genome shotgun (WGS) entry which is preliminary data.</text>
</comment>
<evidence type="ECO:0000313" key="3">
    <source>
        <dbReference type="Proteomes" id="UP001218188"/>
    </source>
</evidence>